<reference evidence="3" key="1">
    <citation type="submission" date="2015-10" db="EMBL/GenBank/DDBJ databases">
        <title>Complete Genome Sequencing of Klebsiella sp. strain G5.</title>
        <authorList>
            <person name="Chan K.-G."/>
            <person name="Chen J.-W."/>
        </authorList>
    </citation>
    <scope>NUCLEOTIDE SEQUENCE [LARGE SCALE GENOMIC DNA]</scope>
    <source>
        <strain evidence="3">G5</strain>
    </source>
</reference>
<dbReference type="KEGG" id="kle:AO703_01845"/>
<accession>A0A806X239</accession>
<sequence length="99" mass="11262">MAKMYFPVTTPQVVLRQCGDWAQGLMRKGDGLGTIIAGMFGEDDSKSPTDKGKNRNDRYYGMPERYHCKYMIAENRVQSRSVQKDARGRDGQKILRTSP</sequence>
<protein>
    <submittedName>
        <fullName evidence="2">Uncharacterized protein</fullName>
    </submittedName>
</protein>
<proteinExistence type="predicted"/>
<evidence type="ECO:0000256" key="1">
    <source>
        <dbReference type="SAM" id="MobiDB-lite"/>
    </source>
</evidence>
<evidence type="ECO:0000313" key="3">
    <source>
        <dbReference type="Proteomes" id="UP000069162"/>
    </source>
</evidence>
<feature type="compositionally biased region" description="Basic and acidic residues" evidence="1">
    <location>
        <begin position="82"/>
        <end position="93"/>
    </location>
</feature>
<feature type="region of interest" description="Disordered" evidence="1">
    <location>
        <begin position="79"/>
        <end position="99"/>
    </location>
</feature>
<organism evidence="2 3">
    <name type="scientific">[Enterobacter] lignolyticus</name>
    <dbReference type="NCBI Taxonomy" id="1334193"/>
    <lineage>
        <taxon>Bacteria</taxon>
        <taxon>Pseudomonadati</taxon>
        <taxon>Pseudomonadota</taxon>
        <taxon>Gammaproteobacteria</taxon>
        <taxon>Enterobacterales</taxon>
        <taxon>Enterobacteriaceae</taxon>
        <taxon>Pluralibacter</taxon>
    </lineage>
</organism>
<evidence type="ECO:0000313" key="2">
    <source>
        <dbReference type="EMBL" id="ALR75098.1"/>
    </source>
</evidence>
<feature type="region of interest" description="Disordered" evidence="1">
    <location>
        <begin position="40"/>
        <end position="60"/>
    </location>
</feature>
<feature type="compositionally biased region" description="Basic and acidic residues" evidence="1">
    <location>
        <begin position="43"/>
        <end position="58"/>
    </location>
</feature>
<name>A0A806X239_9ENTR</name>
<dbReference type="EMBL" id="CP012871">
    <property type="protein sequence ID" value="ALR75098.1"/>
    <property type="molecule type" value="Genomic_DNA"/>
</dbReference>
<gene>
    <name evidence="2" type="ORF">AO703_01845</name>
</gene>
<dbReference type="AlphaFoldDB" id="A0A806X239"/>
<dbReference type="Proteomes" id="UP000069162">
    <property type="component" value="Chromosome"/>
</dbReference>